<dbReference type="AlphaFoldDB" id="A0A9E7C2K8"/>
<protein>
    <recommendedName>
        <fullName evidence="3">Glycosyltransferase family 2 protein</fullName>
    </recommendedName>
</protein>
<evidence type="ECO:0008006" key="3">
    <source>
        <dbReference type="Google" id="ProtNLM"/>
    </source>
</evidence>
<organism evidence="1 2">
    <name type="scientific">Capillimicrobium parvum</name>
    <dbReference type="NCBI Taxonomy" id="2884022"/>
    <lineage>
        <taxon>Bacteria</taxon>
        <taxon>Bacillati</taxon>
        <taxon>Actinomycetota</taxon>
        <taxon>Thermoleophilia</taxon>
        <taxon>Solirubrobacterales</taxon>
        <taxon>Capillimicrobiaceae</taxon>
        <taxon>Capillimicrobium</taxon>
    </lineage>
</organism>
<dbReference type="Pfam" id="PF13641">
    <property type="entry name" value="Glyco_tranf_2_3"/>
    <property type="match status" value="1"/>
</dbReference>
<keyword evidence="2" id="KW-1185">Reference proteome</keyword>
<accession>A0A9E7C2K8</accession>
<dbReference type="InterPro" id="IPR029044">
    <property type="entry name" value="Nucleotide-diphossugar_trans"/>
</dbReference>
<dbReference type="Proteomes" id="UP001162834">
    <property type="component" value="Chromosome"/>
</dbReference>
<dbReference type="SUPFAM" id="SSF53448">
    <property type="entry name" value="Nucleotide-diphospho-sugar transferases"/>
    <property type="match status" value="1"/>
</dbReference>
<dbReference type="PANTHER" id="PTHR43179">
    <property type="entry name" value="RHAMNOSYLTRANSFERASE WBBL"/>
    <property type="match status" value="1"/>
</dbReference>
<reference evidence="1" key="1">
    <citation type="journal article" date="2022" name="Int. J. Syst. Evol. Microbiol.">
        <title>Pseudomonas aegrilactucae sp. nov. and Pseudomonas morbosilactucae sp. nov., pathogens causing bacterial rot of lettuce in Japan.</title>
        <authorList>
            <person name="Sawada H."/>
            <person name="Fujikawa T."/>
            <person name="Satou M."/>
        </authorList>
    </citation>
    <scope>NUCLEOTIDE SEQUENCE</scope>
    <source>
        <strain evidence="1">0166_1</strain>
    </source>
</reference>
<dbReference type="PANTHER" id="PTHR43179:SF7">
    <property type="entry name" value="RHAMNOSYLTRANSFERASE WBBL"/>
    <property type="match status" value="1"/>
</dbReference>
<name>A0A9E7C2K8_9ACTN</name>
<dbReference type="KEGG" id="sbae:DSM104329_04173"/>
<dbReference type="CDD" id="cd04186">
    <property type="entry name" value="GT_2_like_c"/>
    <property type="match status" value="1"/>
</dbReference>
<proteinExistence type="predicted"/>
<dbReference type="EMBL" id="CP087164">
    <property type="protein sequence ID" value="UGS37752.1"/>
    <property type="molecule type" value="Genomic_DNA"/>
</dbReference>
<evidence type="ECO:0000313" key="2">
    <source>
        <dbReference type="Proteomes" id="UP001162834"/>
    </source>
</evidence>
<dbReference type="RefSeq" id="WP_259311797.1">
    <property type="nucleotide sequence ID" value="NZ_CP087164.1"/>
</dbReference>
<sequence>MTVKASVDAVIVSYRSARTLRESVGPLAAVPGAHVVVVDNASDDDSLATIADLAVDAVRAPRNGGFAYGCNLGIARGEAPYVLLLNPDAVLSAADLDVLVGVLEREPHVGLVAPRIMDADGHLVASRRRFPGVATAWGQALMLHRLIPRTDELLHGGGDLASEPDWVSGSCMLVRREVLERIGGLDEGFFLYSEDTDVCRRIRDEGLTIRYEPRATATHAGGASAPRQDLLPALARSRVRYARLHASPASAALQIAAIAVGEATHAVARAGRGYARGHLAALLAVLRAEDAARGLGPPRTDPGWR</sequence>
<gene>
    <name evidence="1" type="ORF">DSM104329_04173</name>
</gene>
<evidence type="ECO:0000313" key="1">
    <source>
        <dbReference type="EMBL" id="UGS37752.1"/>
    </source>
</evidence>
<dbReference type="Gene3D" id="3.90.550.10">
    <property type="entry name" value="Spore Coat Polysaccharide Biosynthesis Protein SpsA, Chain A"/>
    <property type="match status" value="1"/>
</dbReference>